<keyword evidence="4" id="KW-0285">Flavoprotein</keyword>
<feature type="domain" description="FAD-binding PCMH-type" evidence="15">
    <location>
        <begin position="1"/>
        <end position="160"/>
    </location>
</feature>
<dbReference type="InterPro" id="IPR037165">
    <property type="entry name" value="AldOxase/xan_DH_Mopterin-bd_sf"/>
</dbReference>
<keyword evidence="3 14" id="KW-0500">Molybdenum</keyword>
<dbReference type="SMART" id="SM01008">
    <property type="entry name" value="Ald_Xan_dh_C"/>
    <property type="match status" value="1"/>
</dbReference>
<evidence type="ECO:0000256" key="7">
    <source>
        <dbReference type="ARBA" id="ARBA00022827"/>
    </source>
</evidence>
<comment type="caution">
    <text evidence="16">The sequence shown here is derived from an EMBL/GenBank/DDBJ whole genome shotgun (WGS) entry which is preliminary data.</text>
</comment>
<proteinExistence type="inferred from homology"/>
<dbReference type="InterPro" id="IPR036318">
    <property type="entry name" value="FAD-bd_PCMH-like_sf"/>
</dbReference>
<evidence type="ECO:0000256" key="9">
    <source>
        <dbReference type="ARBA" id="ARBA00023004"/>
    </source>
</evidence>
<dbReference type="Pfam" id="PF00941">
    <property type="entry name" value="FAD_binding_5"/>
    <property type="match status" value="1"/>
</dbReference>
<gene>
    <name evidence="16" type="ORF">BDFB_010743</name>
</gene>
<dbReference type="GO" id="GO:0051537">
    <property type="term" value="F:2 iron, 2 sulfur cluster binding"/>
    <property type="evidence" value="ECO:0007669"/>
    <property type="project" value="UniProtKB-KW"/>
</dbReference>
<dbReference type="Gene3D" id="3.30.43.10">
    <property type="entry name" value="Uridine Diphospho-n-acetylenolpyruvylglucosamine Reductase, domain 2"/>
    <property type="match status" value="1"/>
</dbReference>
<dbReference type="PROSITE" id="PS00559">
    <property type="entry name" value="MOLYBDOPTERIN_EUK"/>
    <property type="match status" value="1"/>
</dbReference>
<evidence type="ECO:0000256" key="12">
    <source>
        <dbReference type="PIRSR" id="PIRSR000127-1"/>
    </source>
</evidence>
<dbReference type="EMBL" id="QDEB01069268">
    <property type="protein sequence ID" value="RZC35629.1"/>
    <property type="molecule type" value="Genomic_DNA"/>
</dbReference>
<dbReference type="SUPFAM" id="SSF56003">
    <property type="entry name" value="Molybdenum cofactor-binding domain"/>
    <property type="match status" value="1"/>
</dbReference>
<comment type="cofactor">
    <cofactor evidence="14">
        <name>Mo-molybdopterin</name>
        <dbReference type="ChEBI" id="CHEBI:71302"/>
    </cofactor>
    <text evidence="14">Binds 1 Mo-molybdopterin (Mo-MPT) cofactor per subunit.</text>
</comment>
<evidence type="ECO:0000256" key="3">
    <source>
        <dbReference type="ARBA" id="ARBA00022505"/>
    </source>
</evidence>
<keyword evidence="17" id="KW-1185">Reference proteome</keyword>
<evidence type="ECO:0000256" key="14">
    <source>
        <dbReference type="PIRSR" id="PIRSR000127-3"/>
    </source>
</evidence>
<dbReference type="Proteomes" id="UP000292052">
    <property type="component" value="Unassembled WGS sequence"/>
</dbReference>
<feature type="binding site" evidence="14">
    <location>
        <position position="504"/>
    </location>
    <ligand>
        <name>Mo-molybdopterin</name>
        <dbReference type="ChEBI" id="CHEBI:71302"/>
    </ligand>
    <ligandPart>
        <name>Mo</name>
        <dbReference type="ChEBI" id="CHEBI:28685"/>
    </ligandPart>
</feature>
<dbReference type="PROSITE" id="PS51387">
    <property type="entry name" value="FAD_PCMH"/>
    <property type="match status" value="1"/>
</dbReference>
<evidence type="ECO:0000259" key="15">
    <source>
        <dbReference type="PROSITE" id="PS51387"/>
    </source>
</evidence>
<feature type="binding site" evidence="14">
    <location>
        <position position="535"/>
    </location>
    <ligand>
        <name>Mo-molybdopterin</name>
        <dbReference type="ChEBI" id="CHEBI:71302"/>
    </ligand>
    <ligandPart>
        <name>Mo</name>
        <dbReference type="ChEBI" id="CHEBI:28685"/>
    </ligandPart>
</feature>
<dbReference type="Gene3D" id="3.90.1170.50">
    <property type="entry name" value="Aldehyde oxidase/xanthine dehydrogenase, a/b hammerhead"/>
    <property type="match status" value="1"/>
</dbReference>
<dbReference type="InterPro" id="IPR002346">
    <property type="entry name" value="Mopterin_DH_FAD-bd"/>
</dbReference>
<dbReference type="Pfam" id="PF20256">
    <property type="entry name" value="MoCoBD_2"/>
    <property type="match status" value="1"/>
</dbReference>
<organism evidence="16 17">
    <name type="scientific">Asbolus verrucosus</name>
    <name type="common">Desert ironclad beetle</name>
    <dbReference type="NCBI Taxonomy" id="1661398"/>
    <lineage>
        <taxon>Eukaryota</taxon>
        <taxon>Metazoa</taxon>
        <taxon>Ecdysozoa</taxon>
        <taxon>Arthropoda</taxon>
        <taxon>Hexapoda</taxon>
        <taxon>Insecta</taxon>
        <taxon>Pterygota</taxon>
        <taxon>Neoptera</taxon>
        <taxon>Endopterygota</taxon>
        <taxon>Coleoptera</taxon>
        <taxon>Polyphaga</taxon>
        <taxon>Cucujiformia</taxon>
        <taxon>Tenebrionidae</taxon>
        <taxon>Pimeliinae</taxon>
        <taxon>Asbolus</taxon>
    </lineage>
</organism>
<dbReference type="FunFam" id="3.30.365.10:FF:000003">
    <property type="entry name" value="Aldehyde oxidase 1"/>
    <property type="match status" value="1"/>
</dbReference>
<dbReference type="Gene3D" id="3.30.390.50">
    <property type="entry name" value="CO dehydrogenase flavoprotein, C-terminal domain"/>
    <property type="match status" value="1"/>
</dbReference>
<comment type="similarity">
    <text evidence="2">Belongs to the xanthine dehydrogenase family.</text>
</comment>
<keyword evidence="9" id="KW-0408">Iron</keyword>
<dbReference type="InterPro" id="IPR000674">
    <property type="entry name" value="Ald_Oxase/Xan_DH_a/b"/>
</dbReference>
<dbReference type="SMART" id="SM01092">
    <property type="entry name" value="CO_deh_flav_C"/>
    <property type="match status" value="1"/>
</dbReference>
<keyword evidence="8" id="KW-0560">Oxidoreductase</keyword>
<dbReference type="InterPro" id="IPR036856">
    <property type="entry name" value="Ald_Oxase/Xan_DH_a/b_sf"/>
</dbReference>
<feature type="binding site" evidence="14">
    <location>
        <position position="816"/>
    </location>
    <ligand>
        <name>Mo-molybdopterin</name>
        <dbReference type="ChEBI" id="CHEBI:71302"/>
    </ligand>
    <ligandPart>
        <name>Mo</name>
        <dbReference type="ChEBI" id="CHEBI:28685"/>
    </ligandPart>
</feature>
<evidence type="ECO:0000256" key="5">
    <source>
        <dbReference type="ARBA" id="ARBA00022714"/>
    </source>
</evidence>
<dbReference type="FunFam" id="3.30.365.10:FF:000004">
    <property type="entry name" value="Xanthine dehydrogenase oxidase"/>
    <property type="match status" value="1"/>
</dbReference>
<dbReference type="GO" id="GO:0043546">
    <property type="term" value="F:molybdopterin cofactor binding"/>
    <property type="evidence" value="ECO:0007669"/>
    <property type="project" value="InterPro"/>
</dbReference>
<dbReference type="InterPro" id="IPR016166">
    <property type="entry name" value="FAD-bd_PCMH"/>
</dbReference>
<evidence type="ECO:0000256" key="6">
    <source>
        <dbReference type="ARBA" id="ARBA00022723"/>
    </source>
</evidence>
<dbReference type="FunFam" id="3.90.1170.50:FF:000001">
    <property type="entry name" value="Aldehyde oxidase 1"/>
    <property type="match status" value="1"/>
</dbReference>
<feature type="binding site" evidence="13">
    <location>
        <position position="105"/>
    </location>
    <ligand>
        <name>FAD</name>
        <dbReference type="ChEBI" id="CHEBI:57692"/>
    </ligand>
</feature>
<evidence type="ECO:0000256" key="11">
    <source>
        <dbReference type="ARBA" id="ARBA00034078"/>
    </source>
</evidence>
<reference evidence="16 17" key="1">
    <citation type="submission" date="2017-03" db="EMBL/GenBank/DDBJ databases">
        <title>Genome of the blue death feigning beetle - Asbolus verrucosus.</title>
        <authorList>
            <person name="Rider S.D."/>
        </authorList>
    </citation>
    <scope>NUCLEOTIDE SEQUENCE [LARGE SCALE GENOMIC DNA]</scope>
    <source>
        <strain evidence="16">Butters</strain>
        <tissue evidence="16">Head and leg muscle</tissue>
    </source>
</reference>
<dbReference type="Gene3D" id="3.30.365.10">
    <property type="entry name" value="Aldehyde oxidase/xanthine dehydrogenase, molybdopterin binding domain"/>
    <property type="match status" value="4"/>
</dbReference>
<comment type="cofactor">
    <cofactor evidence="1 13">
        <name>FAD</name>
        <dbReference type="ChEBI" id="CHEBI:57692"/>
    </cofactor>
</comment>
<dbReference type="InterPro" id="IPR008274">
    <property type="entry name" value="AldOxase/xan_DH_MoCoBD1"/>
</dbReference>
<feature type="binding site" evidence="13">
    <location>
        <position position="747"/>
    </location>
    <ligand>
        <name>substrate</name>
    </ligand>
</feature>
<feature type="binding site" evidence="14">
    <location>
        <position position="649"/>
    </location>
    <ligand>
        <name>Mo-molybdopterin</name>
        <dbReference type="ChEBI" id="CHEBI:71302"/>
    </ligand>
    <ligandPart>
        <name>Mo</name>
        <dbReference type="ChEBI" id="CHEBI:28685"/>
    </ligandPart>
</feature>
<evidence type="ECO:0000256" key="2">
    <source>
        <dbReference type="ARBA" id="ARBA00006849"/>
    </source>
</evidence>
<dbReference type="AlphaFoldDB" id="A0A482VT88"/>
<dbReference type="OrthoDB" id="8300278at2759"/>
<dbReference type="GO" id="GO:0005506">
    <property type="term" value="F:iron ion binding"/>
    <property type="evidence" value="ECO:0007669"/>
    <property type="project" value="InterPro"/>
</dbReference>
<feature type="active site" description="Proton acceptor" evidence="12">
    <location>
        <position position="998"/>
    </location>
</feature>
<dbReference type="GO" id="GO:0071949">
    <property type="term" value="F:FAD binding"/>
    <property type="evidence" value="ECO:0007669"/>
    <property type="project" value="InterPro"/>
</dbReference>
<dbReference type="InterPro" id="IPR036683">
    <property type="entry name" value="CO_DH_flav_C_dom_sf"/>
</dbReference>
<dbReference type="InterPro" id="IPR022407">
    <property type="entry name" value="OxRdtase_Mopterin_BS"/>
</dbReference>
<dbReference type="Pfam" id="PF02738">
    <property type="entry name" value="MoCoBD_1"/>
    <property type="match status" value="1"/>
</dbReference>
<evidence type="ECO:0000313" key="16">
    <source>
        <dbReference type="EMBL" id="RZC35629.1"/>
    </source>
</evidence>
<dbReference type="InterPro" id="IPR016167">
    <property type="entry name" value="FAD-bd_PCMH_sub1"/>
</dbReference>
<dbReference type="SUPFAM" id="SSF55447">
    <property type="entry name" value="CO dehydrogenase flavoprotein C-terminal domain-like"/>
    <property type="match status" value="1"/>
</dbReference>
<keyword evidence="10" id="KW-0411">Iron-sulfur</keyword>
<dbReference type="SUPFAM" id="SSF56176">
    <property type="entry name" value="FAD-binding/transporter-associated domain-like"/>
    <property type="match status" value="1"/>
</dbReference>
<dbReference type="PANTHER" id="PTHR45444:SF3">
    <property type="entry name" value="XANTHINE DEHYDROGENASE"/>
    <property type="match status" value="1"/>
</dbReference>
<dbReference type="InterPro" id="IPR046867">
    <property type="entry name" value="AldOxase/xan_DH_MoCoBD2"/>
</dbReference>
<dbReference type="InterPro" id="IPR016208">
    <property type="entry name" value="Ald_Oxase/xanthine_DH-like"/>
</dbReference>
<evidence type="ECO:0000313" key="17">
    <source>
        <dbReference type="Proteomes" id="UP000292052"/>
    </source>
</evidence>
<evidence type="ECO:0000256" key="13">
    <source>
        <dbReference type="PIRSR" id="PIRSR000127-2"/>
    </source>
</evidence>
<accession>A0A482VT88</accession>
<dbReference type="SUPFAM" id="SSF54665">
    <property type="entry name" value="CO dehydrogenase molybdoprotein N-domain-like"/>
    <property type="match status" value="1"/>
</dbReference>
<dbReference type="InterPro" id="IPR005107">
    <property type="entry name" value="CO_DH_flav_C"/>
</dbReference>
<dbReference type="Pfam" id="PF03450">
    <property type="entry name" value="CO_deh_flav_C"/>
    <property type="match status" value="1"/>
</dbReference>
<keyword evidence="5" id="KW-0001">2Fe-2S</keyword>
<evidence type="ECO:0000256" key="8">
    <source>
        <dbReference type="ARBA" id="ARBA00023002"/>
    </source>
</evidence>
<dbReference type="Pfam" id="PF01315">
    <property type="entry name" value="Ald_Xan_dh_C"/>
    <property type="match status" value="1"/>
</dbReference>
<name>A0A482VT88_ASBVE</name>
<dbReference type="FunFam" id="3.30.365.10:FF:000001">
    <property type="entry name" value="Xanthine dehydrogenase oxidase"/>
    <property type="match status" value="1"/>
</dbReference>
<feature type="binding site" evidence="13">
    <location>
        <position position="168"/>
    </location>
    <ligand>
        <name>FAD</name>
        <dbReference type="ChEBI" id="CHEBI:57692"/>
    </ligand>
</feature>
<evidence type="ECO:0000256" key="4">
    <source>
        <dbReference type="ARBA" id="ARBA00022630"/>
    </source>
</evidence>
<evidence type="ECO:0000256" key="1">
    <source>
        <dbReference type="ARBA" id="ARBA00001974"/>
    </source>
</evidence>
<feature type="binding site" evidence="13">
    <location>
        <begin position="76"/>
        <end position="83"/>
    </location>
    <ligand>
        <name>FAD</name>
        <dbReference type="ChEBI" id="CHEBI:57692"/>
    </ligand>
</feature>
<keyword evidence="6 14" id="KW-0479">Metal-binding</keyword>
<evidence type="ECO:0000256" key="10">
    <source>
        <dbReference type="ARBA" id="ARBA00023014"/>
    </source>
</evidence>
<keyword evidence="7 13" id="KW-0274">FAD</keyword>
<protein>
    <submittedName>
        <fullName evidence="16">Ald Xan dh C, FAD binding 5, and/or CO deh flav C domain containing protein</fullName>
    </submittedName>
</protein>
<dbReference type="PIRSF" id="PIRSF000127">
    <property type="entry name" value="Xanthine_DH"/>
    <property type="match status" value="1"/>
</dbReference>
<dbReference type="GO" id="GO:0016491">
    <property type="term" value="F:oxidoreductase activity"/>
    <property type="evidence" value="ECO:0007669"/>
    <property type="project" value="UniProtKB-KW"/>
</dbReference>
<feature type="binding site" evidence="13">
    <location>
        <position position="150"/>
    </location>
    <ligand>
        <name>FAD</name>
        <dbReference type="ChEBI" id="CHEBI:57692"/>
    </ligand>
</feature>
<sequence length="1066" mass="117891">MGEQCCKNQKNEQLVEPSEFAPYDPTQEPIFPPELKLSDQYDKEFLTIKGRNVTWFRPTTLQDLLELKSKHPEAKLVVGNTEIGIEIRSVGTIGGNIITASPISDLVPILMANRVTLQVQSKTRGRRELVLDASFVKSYRETILEPDEILIAITIPFCTEDQYCYFYKQSRRRDDDIAIVNCAISAKINPKTLVVEKLNLAFGGMSFKTVEAPLTQQKLEGLVWNREILDAAYTLLLKDLPLDSGAPGGMVQYRQTLCLSLFLKAFLAISTDLQLDLDERDLSGVETLGLQEHKSSQYFASIHEPIVHLSAYKQATGEAVYCDDIPKFESELHLAFVISTKAHAWIKNVDPSEALSVEGVCDFISAVDVRNNKVGPVIKDEQVFYKEKVTSQGQLIGGVLAIDQNIARKAAKLVKVEYEEIEPVIVTIQDAIKYNSFFNHNPSPGTTERVISKGNIEEVLKAAPVVIEGECKTGAQEHFYLEPFSVIVVPKKEDGELEVHCTTQNPAFVAKTLAEILEIDQNKVVVKVKRLGGGFGGKDSKPVLIAVPAAIAALKLNCPVRCSLDRDEDIVMTGGRHPFWSCYKAAIDTNGKILGVDIKVYLNGGHSLDASHTVLEKALAHIENAYYIPTIRVRAYICKTNLPSNTAFRGYGAPQGMFIAETIVGDIADYVHKDKKEIMELNLYKEGDMTHYNQKLINCTLDKCWKECLESSNYETRLEEAKKFNRENRYKKRGLSLVCSKYGIAFTSLSFNQGAAIVLIYTDGSILLHHGGVEMGQGLFTKMIQVASTVLEVPVSKIHTVDVSTDKVPNTPPTAASSGSDLYGMAVMEACTTLKNRLKPYKEANPNGKWEDWVKSAFYDRVSLFATGFYKVPNIGHNWTTGEGNLYNYYTYGVACGEVEIDTLTGDHQVRRIDIVMDLGQSLNPAIDVGQIEGAFMQGYGLFLLEEIVCSPKGVLYTRGPGTYKLPGFGDIPGEFNVSLLKGVSNPRAVFSSKAVGEPPLFLGSSAFFAVKNAIKAAREENGLTTKFRLDSPATCERIRMACQDSITQKLKTVEAGNSKPWSVGL</sequence>
<comment type="cofactor">
    <cofactor evidence="11">
        <name>[2Fe-2S] cluster</name>
        <dbReference type="ChEBI" id="CHEBI:190135"/>
    </cofactor>
</comment>
<dbReference type="FunFam" id="3.30.43.10:FF:000001">
    <property type="entry name" value="Xanthine dehydrogenase/oxidase"/>
    <property type="match status" value="1"/>
</dbReference>
<dbReference type="PANTHER" id="PTHR45444">
    <property type="entry name" value="XANTHINE DEHYDROGENASE"/>
    <property type="match status" value="1"/>
</dbReference>
<dbReference type="STRING" id="1661398.A0A482VT88"/>